<accession>A0A9D1G2L3</accession>
<proteinExistence type="predicted"/>
<evidence type="ECO:0000313" key="4">
    <source>
        <dbReference type="Proteomes" id="UP000824140"/>
    </source>
</evidence>
<dbReference type="SUPFAM" id="SSF56349">
    <property type="entry name" value="DNA breaking-rejoining enzymes"/>
    <property type="match status" value="1"/>
</dbReference>
<dbReference type="InterPro" id="IPR011010">
    <property type="entry name" value="DNA_brk_join_enz"/>
</dbReference>
<dbReference type="EMBL" id="DVJN01000254">
    <property type="protein sequence ID" value="HIS93991.1"/>
    <property type="molecule type" value="Genomic_DNA"/>
</dbReference>
<dbReference type="InterPro" id="IPR002104">
    <property type="entry name" value="Integrase_catalytic"/>
</dbReference>
<evidence type="ECO:0000313" key="3">
    <source>
        <dbReference type="EMBL" id="HIS93991.1"/>
    </source>
</evidence>
<dbReference type="PROSITE" id="PS51898">
    <property type="entry name" value="TYR_RECOMBINASE"/>
    <property type="match status" value="1"/>
</dbReference>
<keyword evidence="1" id="KW-0233">DNA recombination</keyword>
<evidence type="ECO:0000256" key="1">
    <source>
        <dbReference type="ARBA" id="ARBA00023172"/>
    </source>
</evidence>
<sequence length="186" mass="20863">IDWQDGVIHIVRDIDYADHASAGALKTEASKRDVPLVEDLRSILIAGQGKNPSEYIFHGREGKPISLATSERWWIELMIACDMADPTEFNTYKNGDIRGAYKPRITQNALRHNFASMCWEHGLDAAVTKNLVGHTDIRTTLNVYTHLSRIHLADARKQLDDMFAGQSCTKVAQISTDEESSIKQNP</sequence>
<gene>
    <name evidence="3" type="ORF">IAA84_13345</name>
</gene>
<dbReference type="AlphaFoldDB" id="A0A9D1G2L3"/>
<organism evidence="3 4">
    <name type="scientific">Candidatus Alectryocaccomicrobium excrementavium</name>
    <dbReference type="NCBI Taxonomy" id="2840668"/>
    <lineage>
        <taxon>Bacteria</taxon>
        <taxon>Bacillati</taxon>
        <taxon>Bacillota</taxon>
        <taxon>Clostridia</taxon>
        <taxon>Candidatus Alectryocaccomicrobium</taxon>
    </lineage>
</organism>
<dbReference type="GO" id="GO:0006310">
    <property type="term" value="P:DNA recombination"/>
    <property type="evidence" value="ECO:0007669"/>
    <property type="project" value="UniProtKB-KW"/>
</dbReference>
<dbReference type="Proteomes" id="UP000824140">
    <property type="component" value="Unassembled WGS sequence"/>
</dbReference>
<dbReference type="InterPro" id="IPR013762">
    <property type="entry name" value="Integrase-like_cat_sf"/>
</dbReference>
<reference evidence="3" key="2">
    <citation type="journal article" date="2021" name="PeerJ">
        <title>Extensive microbial diversity within the chicken gut microbiome revealed by metagenomics and culture.</title>
        <authorList>
            <person name="Gilroy R."/>
            <person name="Ravi A."/>
            <person name="Getino M."/>
            <person name="Pursley I."/>
            <person name="Horton D.L."/>
            <person name="Alikhan N.F."/>
            <person name="Baker D."/>
            <person name="Gharbi K."/>
            <person name="Hall N."/>
            <person name="Watson M."/>
            <person name="Adriaenssens E.M."/>
            <person name="Foster-Nyarko E."/>
            <person name="Jarju S."/>
            <person name="Secka A."/>
            <person name="Antonio M."/>
            <person name="Oren A."/>
            <person name="Chaudhuri R.R."/>
            <person name="La Ragione R."/>
            <person name="Hildebrand F."/>
            <person name="Pallen M.J."/>
        </authorList>
    </citation>
    <scope>NUCLEOTIDE SEQUENCE</scope>
    <source>
        <strain evidence="3">13766</strain>
    </source>
</reference>
<protein>
    <submittedName>
        <fullName evidence="3">Tyrosine-type recombinase/integrase</fullName>
    </submittedName>
</protein>
<feature type="non-terminal residue" evidence="3">
    <location>
        <position position="1"/>
    </location>
</feature>
<dbReference type="Gene3D" id="1.10.443.10">
    <property type="entry name" value="Intergrase catalytic core"/>
    <property type="match status" value="1"/>
</dbReference>
<feature type="domain" description="Tyr recombinase" evidence="2">
    <location>
        <begin position="1"/>
        <end position="157"/>
    </location>
</feature>
<dbReference type="GO" id="GO:0015074">
    <property type="term" value="P:DNA integration"/>
    <property type="evidence" value="ECO:0007669"/>
    <property type="project" value="InterPro"/>
</dbReference>
<dbReference type="Pfam" id="PF00589">
    <property type="entry name" value="Phage_integrase"/>
    <property type="match status" value="1"/>
</dbReference>
<evidence type="ECO:0000259" key="2">
    <source>
        <dbReference type="PROSITE" id="PS51898"/>
    </source>
</evidence>
<comment type="caution">
    <text evidence="3">The sequence shown here is derived from an EMBL/GenBank/DDBJ whole genome shotgun (WGS) entry which is preliminary data.</text>
</comment>
<dbReference type="GO" id="GO:0003677">
    <property type="term" value="F:DNA binding"/>
    <property type="evidence" value="ECO:0007669"/>
    <property type="project" value="InterPro"/>
</dbReference>
<reference evidence="3" key="1">
    <citation type="submission" date="2020-10" db="EMBL/GenBank/DDBJ databases">
        <authorList>
            <person name="Gilroy R."/>
        </authorList>
    </citation>
    <scope>NUCLEOTIDE SEQUENCE</scope>
    <source>
        <strain evidence="3">13766</strain>
    </source>
</reference>
<name>A0A9D1G2L3_9FIRM</name>